<protein>
    <submittedName>
        <fullName evidence="1">Uncharacterized protein</fullName>
    </submittedName>
</protein>
<name>A0A382GK31_9ZZZZ</name>
<dbReference type="EMBL" id="UINC01055750">
    <property type="protein sequence ID" value="SVB74987.1"/>
    <property type="molecule type" value="Genomic_DNA"/>
</dbReference>
<dbReference type="AlphaFoldDB" id="A0A382GK31"/>
<organism evidence="1">
    <name type="scientific">marine metagenome</name>
    <dbReference type="NCBI Taxonomy" id="408172"/>
    <lineage>
        <taxon>unclassified sequences</taxon>
        <taxon>metagenomes</taxon>
        <taxon>ecological metagenomes</taxon>
    </lineage>
</organism>
<gene>
    <name evidence="1" type="ORF">METZ01_LOCUS227841</name>
</gene>
<evidence type="ECO:0000313" key="1">
    <source>
        <dbReference type="EMBL" id="SVB74987.1"/>
    </source>
</evidence>
<proteinExistence type="predicted"/>
<reference evidence="1" key="1">
    <citation type="submission" date="2018-05" db="EMBL/GenBank/DDBJ databases">
        <authorList>
            <person name="Lanie J.A."/>
            <person name="Ng W.-L."/>
            <person name="Kazmierczak K.M."/>
            <person name="Andrzejewski T.M."/>
            <person name="Davidsen T.M."/>
            <person name="Wayne K.J."/>
            <person name="Tettelin H."/>
            <person name="Glass J.I."/>
            <person name="Rusch D."/>
            <person name="Podicherti R."/>
            <person name="Tsui H.-C.T."/>
            <person name="Winkler M.E."/>
        </authorList>
    </citation>
    <scope>NUCLEOTIDE SEQUENCE</scope>
</reference>
<accession>A0A382GK31</accession>
<sequence length="87" mass="10132">MFMKSLNFDSSNDLPNPMLVRASQVGKIVLGWNPKTAANWRCQKVGPRYYQDDLGSIYYKVDEIIEFFTRHQVQTKDCSILTLELEK</sequence>